<dbReference type="KEGG" id="svp:Pan189_12090"/>
<proteinExistence type="predicted"/>
<keyword evidence="1" id="KW-1133">Transmembrane helix</keyword>
<dbReference type="OrthoDB" id="5624959at2"/>
<evidence type="ECO:0000313" key="3">
    <source>
        <dbReference type="Proteomes" id="UP000317318"/>
    </source>
</evidence>
<dbReference type="RefSeq" id="WP_145363018.1">
    <property type="nucleotide sequence ID" value="NZ_CP036268.1"/>
</dbReference>
<gene>
    <name evidence="2" type="ORF">Pan189_12090</name>
</gene>
<sequence length="213" mass="22668">MDATEALGQISAIRQQLARTQTFRGYRAVTVGGSGILAFLIGAYQFAHFGMRPVGSLAFIETWVAVALICIAVIAAELAVWIYRAPSTARRDAILAAVTAIAPSLIAGGLLTFVVTDYCASAMWMLPGLWSILFGLGAFASCPYLPRPLMLVGIYYLTAGLLLLRYCQGESAFCAWTMPLAFGVGQIFAAVLLYATIETDPVRSPAGEGSTRA</sequence>
<evidence type="ECO:0000256" key="1">
    <source>
        <dbReference type="SAM" id="Phobius"/>
    </source>
</evidence>
<keyword evidence="3" id="KW-1185">Reference proteome</keyword>
<protein>
    <recommendedName>
        <fullName evidence="4">DUF2157 domain-containing protein</fullName>
    </recommendedName>
</protein>
<organism evidence="2 3">
    <name type="scientific">Stratiformator vulcanicus</name>
    <dbReference type="NCBI Taxonomy" id="2527980"/>
    <lineage>
        <taxon>Bacteria</taxon>
        <taxon>Pseudomonadati</taxon>
        <taxon>Planctomycetota</taxon>
        <taxon>Planctomycetia</taxon>
        <taxon>Planctomycetales</taxon>
        <taxon>Planctomycetaceae</taxon>
        <taxon>Stratiformator</taxon>
    </lineage>
</organism>
<dbReference type="Proteomes" id="UP000317318">
    <property type="component" value="Chromosome"/>
</dbReference>
<feature type="transmembrane region" description="Helical" evidence="1">
    <location>
        <begin position="149"/>
        <end position="166"/>
    </location>
</feature>
<feature type="transmembrane region" description="Helical" evidence="1">
    <location>
        <begin position="28"/>
        <end position="47"/>
    </location>
</feature>
<keyword evidence="1" id="KW-0472">Membrane</keyword>
<name>A0A517QYW9_9PLAN</name>
<accession>A0A517QYW9</accession>
<dbReference type="AlphaFoldDB" id="A0A517QYW9"/>
<reference evidence="2 3" key="1">
    <citation type="submission" date="2019-02" db="EMBL/GenBank/DDBJ databases">
        <title>Deep-cultivation of Planctomycetes and their phenomic and genomic characterization uncovers novel biology.</title>
        <authorList>
            <person name="Wiegand S."/>
            <person name="Jogler M."/>
            <person name="Boedeker C."/>
            <person name="Pinto D."/>
            <person name="Vollmers J."/>
            <person name="Rivas-Marin E."/>
            <person name="Kohn T."/>
            <person name="Peeters S.H."/>
            <person name="Heuer A."/>
            <person name="Rast P."/>
            <person name="Oberbeckmann S."/>
            <person name="Bunk B."/>
            <person name="Jeske O."/>
            <person name="Meyerdierks A."/>
            <person name="Storesund J.E."/>
            <person name="Kallscheuer N."/>
            <person name="Luecker S."/>
            <person name="Lage O.M."/>
            <person name="Pohl T."/>
            <person name="Merkel B.J."/>
            <person name="Hornburger P."/>
            <person name="Mueller R.-W."/>
            <person name="Bruemmer F."/>
            <person name="Labrenz M."/>
            <person name="Spormann A.M."/>
            <person name="Op den Camp H."/>
            <person name="Overmann J."/>
            <person name="Amann R."/>
            <person name="Jetten M.S.M."/>
            <person name="Mascher T."/>
            <person name="Medema M.H."/>
            <person name="Devos D.P."/>
            <person name="Kaster A.-K."/>
            <person name="Ovreas L."/>
            <person name="Rohde M."/>
            <person name="Galperin M.Y."/>
            <person name="Jogler C."/>
        </authorList>
    </citation>
    <scope>NUCLEOTIDE SEQUENCE [LARGE SCALE GENOMIC DNA]</scope>
    <source>
        <strain evidence="2 3">Pan189</strain>
    </source>
</reference>
<evidence type="ECO:0000313" key="2">
    <source>
        <dbReference type="EMBL" id="QDT36846.1"/>
    </source>
</evidence>
<dbReference type="EMBL" id="CP036268">
    <property type="protein sequence ID" value="QDT36846.1"/>
    <property type="molecule type" value="Genomic_DNA"/>
</dbReference>
<feature type="transmembrane region" description="Helical" evidence="1">
    <location>
        <begin position="122"/>
        <end position="142"/>
    </location>
</feature>
<feature type="transmembrane region" description="Helical" evidence="1">
    <location>
        <begin position="59"/>
        <end position="82"/>
    </location>
</feature>
<keyword evidence="1" id="KW-0812">Transmembrane</keyword>
<feature type="transmembrane region" description="Helical" evidence="1">
    <location>
        <begin position="178"/>
        <end position="197"/>
    </location>
</feature>
<feature type="transmembrane region" description="Helical" evidence="1">
    <location>
        <begin position="94"/>
        <end position="116"/>
    </location>
</feature>
<evidence type="ECO:0008006" key="4">
    <source>
        <dbReference type="Google" id="ProtNLM"/>
    </source>
</evidence>